<accession>A0ABR4E9F5</accession>
<keyword evidence="2" id="KW-1185">Reference proteome</keyword>
<proteinExistence type="predicted"/>
<protein>
    <submittedName>
        <fullName evidence="1">Uncharacterized protein</fullName>
    </submittedName>
</protein>
<reference evidence="1 2" key="1">
    <citation type="submission" date="2024-03" db="EMBL/GenBank/DDBJ databases">
        <title>A high-quality draft genome sequence of Diaporthe vaccinii, a causative agent of upright dieback and viscid rot disease in cranberry plants.</title>
        <authorList>
            <person name="Sarrasin M."/>
            <person name="Lang B.F."/>
            <person name="Burger G."/>
        </authorList>
    </citation>
    <scope>NUCLEOTIDE SEQUENCE [LARGE SCALE GENOMIC DNA]</scope>
    <source>
        <strain evidence="1 2">IS7</strain>
    </source>
</reference>
<dbReference type="EMBL" id="JBAWTH010000080">
    <property type="protein sequence ID" value="KAL2279032.1"/>
    <property type="molecule type" value="Genomic_DNA"/>
</dbReference>
<gene>
    <name evidence="1" type="ORF">FJTKL_14010</name>
</gene>
<sequence>MRWNSLSLITEFASSGGHSTNTESGSIIRSSTATTIIASEGFRQSGIKFTGHCRREFSMYRYPGLFVGLPRQYLLLQLFYWASWEYTRKGMPRMCWANDRTQL</sequence>
<dbReference type="Proteomes" id="UP001600888">
    <property type="component" value="Unassembled WGS sequence"/>
</dbReference>
<organism evidence="1 2">
    <name type="scientific">Diaporthe vaccinii</name>
    <dbReference type="NCBI Taxonomy" id="105482"/>
    <lineage>
        <taxon>Eukaryota</taxon>
        <taxon>Fungi</taxon>
        <taxon>Dikarya</taxon>
        <taxon>Ascomycota</taxon>
        <taxon>Pezizomycotina</taxon>
        <taxon>Sordariomycetes</taxon>
        <taxon>Sordariomycetidae</taxon>
        <taxon>Diaporthales</taxon>
        <taxon>Diaporthaceae</taxon>
        <taxon>Diaporthe</taxon>
        <taxon>Diaporthe eres species complex</taxon>
    </lineage>
</organism>
<evidence type="ECO:0000313" key="2">
    <source>
        <dbReference type="Proteomes" id="UP001600888"/>
    </source>
</evidence>
<evidence type="ECO:0000313" key="1">
    <source>
        <dbReference type="EMBL" id="KAL2279032.1"/>
    </source>
</evidence>
<name>A0ABR4E9F5_9PEZI</name>
<comment type="caution">
    <text evidence="1">The sequence shown here is derived from an EMBL/GenBank/DDBJ whole genome shotgun (WGS) entry which is preliminary data.</text>
</comment>